<reference evidence="1" key="1">
    <citation type="journal article" date="2015" name="Nature">
        <title>Complex archaea that bridge the gap between prokaryotes and eukaryotes.</title>
        <authorList>
            <person name="Spang A."/>
            <person name="Saw J.H."/>
            <person name="Jorgensen S.L."/>
            <person name="Zaremba-Niedzwiedzka K."/>
            <person name="Martijn J."/>
            <person name="Lind A.E."/>
            <person name="van Eijk R."/>
            <person name="Schleper C."/>
            <person name="Guy L."/>
            <person name="Ettema T.J."/>
        </authorList>
    </citation>
    <scope>NUCLEOTIDE SEQUENCE</scope>
</reference>
<gene>
    <name evidence="1" type="ORF">LCGC14_3085900</name>
</gene>
<dbReference type="SUPFAM" id="SSF52540">
    <property type="entry name" value="P-loop containing nucleoside triphosphate hydrolases"/>
    <property type="match status" value="1"/>
</dbReference>
<sequence>FGRVRSGEVRILFGSTGMMGEGMNVQDKMIAQHQLDVTWNPDGIEQRIGRLQRQGNENKDVHVVLYVTEGSFDGYRWQTNERKARTIDQIMRAEVTDRTIEDVDGRALTFAEIKAIVTGDPIVLEMAQVDADVGRLSRLQKIHADREFQMQRDLSRIPEDRKRAEASKKRALADIKRRVDTKGDKFTITLRGKTYDKRKDATAVIQDIQQQILAAREGAAKQNWDDGQQIGTFAGFDLLARRSWDGSTDVMLRGSGTYTAYLKQTEGVIQTIEHLPKAPEGTVKWADDELADLATREADLNRLAGKPFKQAEELKRLIVRHREITDHLDMDKAQSDMTGGGDATGVPD</sequence>
<accession>A0A0F8WCK5</accession>
<evidence type="ECO:0008006" key="2">
    <source>
        <dbReference type="Google" id="ProtNLM"/>
    </source>
</evidence>
<organism evidence="1">
    <name type="scientific">marine sediment metagenome</name>
    <dbReference type="NCBI Taxonomy" id="412755"/>
    <lineage>
        <taxon>unclassified sequences</taxon>
        <taxon>metagenomes</taxon>
        <taxon>ecological metagenomes</taxon>
    </lineage>
</organism>
<feature type="non-terminal residue" evidence="1">
    <location>
        <position position="348"/>
    </location>
</feature>
<feature type="non-terminal residue" evidence="1">
    <location>
        <position position="1"/>
    </location>
</feature>
<evidence type="ECO:0000313" key="1">
    <source>
        <dbReference type="EMBL" id="KKK54323.1"/>
    </source>
</evidence>
<protein>
    <recommendedName>
        <fullName evidence="2">Helicase C-terminal domain-containing protein</fullName>
    </recommendedName>
</protein>
<proteinExistence type="predicted"/>
<dbReference type="InterPro" id="IPR027417">
    <property type="entry name" value="P-loop_NTPase"/>
</dbReference>
<name>A0A0F8WCK5_9ZZZZ</name>
<dbReference type="Gene3D" id="3.40.50.300">
    <property type="entry name" value="P-loop containing nucleotide triphosphate hydrolases"/>
    <property type="match status" value="1"/>
</dbReference>
<dbReference type="EMBL" id="LAZR01066051">
    <property type="protein sequence ID" value="KKK54323.1"/>
    <property type="molecule type" value="Genomic_DNA"/>
</dbReference>
<dbReference type="AlphaFoldDB" id="A0A0F8WCK5"/>
<comment type="caution">
    <text evidence="1">The sequence shown here is derived from an EMBL/GenBank/DDBJ whole genome shotgun (WGS) entry which is preliminary data.</text>
</comment>